<keyword evidence="5 8" id="KW-1133">Transmembrane helix</keyword>
<dbReference type="GO" id="GO:1902600">
    <property type="term" value="P:proton transmembrane transport"/>
    <property type="evidence" value="ECO:0007669"/>
    <property type="project" value="InterPro"/>
</dbReference>
<dbReference type="PANTHER" id="PTHR43562:SF1">
    <property type="entry name" value="NA(+)_H(+) ANTIPORTER YJBQ-RELATED"/>
    <property type="match status" value="1"/>
</dbReference>
<dbReference type="RefSeq" id="WP_121009211.1">
    <property type="nucleotide sequence ID" value="NZ_RCCJ01000001.1"/>
</dbReference>
<keyword evidence="4 8" id="KW-0812">Transmembrane</keyword>
<evidence type="ECO:0000313" key="10">
    <source>
        <dbReference type="EMBL" id="RLJ70099.1"/>
    </source>
</evidence>
<dbReference type="InterPro" id="IPR038770">
    <property type="entry name" value="Na+/solute_symporter_sf"/>
</dbReference>
<comment type="subcellular location">
    <subcellularLocation>
        <location evidence="1">Membrane</location>
        <topology evidence="1">Multi-pass membrane protein</topology>
    </subcellularLocation>
</comment>
<dbReference type="AlphaFoldDB" id="A0A497XPQ3"/>
<dbReference type="GO" id="GO:0015297">
    <property type="term" value="F:antiporter activity"/>
    <property type="evidence" value="ECO:0007669"/>
    <property type="project" value="UniProtKB-KW"/>
</dbReference>
<reference evidence="10 11" key="1">
    <citation type="submission" date="2018-10" db="EMBL/GenBank/DDBJ databases">
        <title>Genomic Encyclopedia of Archaeal and Bacterial Type Strains, Phase II (KMG-II): from individual species to whole genera.</title>
        <authorList>
            <person name="Goeker M."/>
        </authorList>
    </citation>
    <scope>NUCLEOTIDE SEQUENCE [LARGE SCALE GENOMIC DNA]</scope>
    <source>
        <strain evidence="10 11">DSM 16510</strain>
    </source>
</reference>
<keyword evidence="6" id="KW-0406">Ion transport</keyword>
<feature type="transmembrane region" description="Helical" evidence="8">
    <location>
        <begin position="112"/>
        <end position="130"/>
    </location>
</feature>
<evidence type="ECO:0000256" key="8">
    <source>
        <dbReference type="SAM" id="Phobius"/>
    </source>
</evidence>
<dbReference type="EMBL" id="RCCJ01000001">
    <property type="protein sequence ID" value="RLJ70099.1"/>
    <property type="molecule type" value="Genomic_DNA"/>
</dbReference>
<evidence type="ECO:0000256" key="6">
    <source>
        <dbReference type="ARBA" id="ARBA00023065"/>
    </source>
</evidence>
<protein>
    <submittedName>
        <fullName evidence="10">Transporter (CPA2 family)</fullName>
    </submittedName>
</protein>
<evidence type="ECO:0000256" key="4">
    <source>
        <dbReference type="ARBA" id="ARBA00022692"/>
    </source>
</evidence>
<dbReference type="InterPro" id="IPR006153">
    <property type="entry name" value="Cation/H_exchanger_TM"/>
</dbReference>
<keyword evidence="2" id="KW-0813">Transport</keyword>
<feature type="transmembrane region" description="Helical" evidence="8">
    <location>
        <begin position="84"/>
        <end position="106"/>
    </location>
</feature>
<evidence type="ECO:0000256" key="3">
    <source>
        <dbReference type="ARBA" id="ARBA00022449"/>
    </source>
</evidence>
<feature type="transmembrane region" description="Helical" evidence="8">
    <location>
        <begin position="221"/>
        <end position="254"/>
    </location>
</feature>
<evidence type="ECO:0000256" key="2">
    <source>
        <dbReference type="ARBA" id="ARBA00022448"/>
    </source>
</evidence>
<keyword evidence="11" id="KW-1185">Reference proteome</keyword>
<dbReference type="PANTHER" id="PTHR43562">
    <property type="entry name" value="NAPA-TYPE SODIUM/HYDROGEN ANTIPORTER"/>
    <property type="match status" value="1"/>
</dbReference>
<feature type="transmembrane region" description="Helical" evidence="8">
    <location>
        <begin position="300"/>
        <end position="320"/>
    </location>
</feature>
<accession>A0A497XPQ3</accession>
<dbReference type="Pfam" id="PF00999">
    <property type="entry name" value="Na_H_Exchanger"/>
    <property type="match status" value="1"/>
</dbReference>
<feature type="transmembrane region" description="Helical" evidence="8">
    <location>
        <begin position="52"/>
        <end position="72"/>
    </location>
</feature>
<feature type="domain" description="Cation/H+ exchanger transmembrane" evidence="9">
    <location>
        <begin position="12"/>
        <end position="371"/>
    </location>
</feature>
<name>A0A497XPQ3_9AQUI</name>
<keyword evidence="3" id="KW-0050">Antiport</keyword>
<gene>
    <name evidence="10" type="ORF">BCF55_0363</name>
</gene>
<keyword evidence="7 8" id="KW-0472">Membrane</keyword>
<feature type="transmembrane region" description="Helical" evidence="8">
    <location>
        <begin position="180"/>
        <end position="200"/>
    </location>
</feature>
<feature type="transmembrane region" description="Helical" evidence="8">
    <location>
        <begin position="326"/>
        <end position="346"/>
    </location>
</feature>
<proteinExistence type="predicted"/>
<feature type="transmembrane region" description="Helical" evidence="8">
    <location>
        <begin position="358"/>
        <end position="379"/>
    </location>
</feature>
<sequence>MSAEMLLLTVFAAAFTAPLFSRILKMPVPVGELIFGLLLGHILGSGQELPEILMFLSEFGFLILMFLAGLEVDFNLIERIETKLLFIYSGYVFSIFIVALILAYILGTGIPTAIILSLISVGLMVATLKDMKMLETPLAKRVLILGVIGEVVSLFALTLMEKVGHFSGWIAIFKELGVVALFFLLFFLAFRLVGLLIWWFPEIVRKLTYEEDPSAIGIRLSLALMFTAAVLAHIAGVESVLGAFLAGMVFSYFIRKKHDLEEKLSSIGYGFLIPIFFIKTGMGMNLTNLDLDLLKEVGQVLLVMLLIRLLPSLLLIPGGFSLKEAFLSSVLLSYPFTLMIAGIEIARLSGLIDERTGVVLFLGAALSSLLFPWGAKAFIKVLR</sequence>
<comment type="caution">
    <text evidence="10">The sequence shown here is derived from an EMBL/GenBank/DDBJ whole genome shotgun (WGS) entry which is preliminary data.</text>
</comment>
<dbReference type="OrthoDB" id="9793589at2"/>
<dbReference type="GO" id="GO:0016020">
    <property type="term" value="C:membrane"/>
    <property type="evidence" value="ECO:0007669"/>
    <property type="project" value="UniProtKB-SubCell"/>
</dbReference>
<evidence type="ECO:0000259" key="9">
    <source>
        <dbReference type="Pfam" id="PF00999"/>
    </source>
</evidence>
<evidence type="ECO:0000313" key="11">
    <source>
        <dbReference type="Proteomes" id="UP000267841"/>
    </source>
</evidence>
<dbReference type="Proteomes" id="UP000267841">
    <property type="component" value="Unassembled WGS sequence"/>
</dbReference>
<organism evidence="10 11">
    <name type="scientific">Hydrogenivirga caldilitoris</name>
    <dbReference type="NCBI Taxonomy" id="246264"/>
    <lineage>
        <taxon>Bacteria</taxon>
        <taxon>Pseudomonadati</taxon>
        <taxon>Aquificota</taxon>
        <taxon>Aquificia</taxon>
        <taxon>Aquificales</taxon>
        <taxon>Aquificaceae</taxon>
        <taxon>Hydrogenivirga</taxon>
    </lineage>
</organism>
<feature type="transmembrane region" description="Helical" evidence="8">
    <location>
        <begin position="266"/>
        <end position="288"/>
    </location>
</feature>
<evidence type="ECO:0000256" key="7">
    <source>
        <dbReference type="ARBA" id="ARBA00023136"/>
    </source>
</evidence>
<evidence type="ECO:0000256" key="5">
    <source>
        <dbReference type="ARBA" id="ARBA00022989"/>
    </source>
</evidence>
<dbReference type="Gene3D" id="1.20.1530.20">
    <property type="match status" value="1"/>
</dbReference>
<feature type="transmembrane region" description="Helical" evidence="8">
    <location>
        <begin position="142"/>
        <end position="160"/>
    </location>
</feature>
<evidence type="ECO:0000256" key="1">
    <source>
        <dbReference type="ARBA" id="ARBA00004141"/>
    </source>
</evidence>